<evidence type="ECO:0000259" key="1">
    <source>
        <dbReference type="PROSITE" id="PS50878"/>
    </source>
</evidence>
<dbReference type="OrthoDB" id="7476844at2759"/>
<dbReference type="Pfam" id="PF14529">
    <property type="entry name" value="Exo_endo_phos_2"/>
    <property type="match status" value="1"/>
</dbReference>
<comment type="caution">
    <text evidence="2">The sequence shown here is derived from an EMBL/GenBank/DDBJ whole genome shotgun (WGS) entry which is preliminary data.</text>
</comment>
<keyword evidence="3" id="KW-1185">Reference proteome</keyword>
<gene>
    <name evidence="2" type="ORF">MGAL_10B017193</name>
</gene>
<dbReference type="EMBL" id="UYJE01004808">
    <property type="protein sequence ID" value="VDI31606.1"/>
    <property type="molecule type" value="Genomic_DNA"/>
</dbReference>
<dbReference type="AlphaFoldDB" id="A0A8B6EAD1"/>
<dbReference type="GO" id="GO:0003824">
    <property type="term" value="F:catalytic activity"/>
    <property type="evidence" value="ECO:0007669"/>
    <property type="project" value="InterPro"/>
</dbReference>
<reference evidence="2" key="1">
    <citation type="submission" date="2018-11" db="EMBL/GenBank/DDBJ databases">
        <authorList>
            <person name="Alioto T."/>
            <person name="Alioto T."/>
        </authorList>
    </citation>
    <scope>NUCLEOTIDE SEQUENCE</scope>
</reference>
<sequence length="626" mass="71652">MPRGYGGTAILWKKELDTLITPLTIGNERIQGIEISGEPNLIILSVYLPCKGTSDHIDEFQDCIALLNEIVCTYKLTHQIIIGGDLNEDIINGPSSQRKASFTEFMEDHSLETKFTGSTFIHSNGHDTTAIDYFLYQNSYKHSVLEIKKLDIGANVSDHYPIKMVLQHRRYLIQQKSLNDFLKPKINWIDRIDKEKYENNINSKLSNKNSEIKSVEDITNAFTQLNEIIKQSTQALIPTRKIGRKRPKLQVMNEEIKVALKNKKIAFFKWKINGRPKETDNLYLKNKKQTTHALRKECRLEVAKRRLCERQKLVDARTADRKMFHKIIKNQRGKLSKFIDQLNVDDEIFYNEDIIEGWRIYKNKGDIKSAKNYRGITVTPTYSKLIEKIIKIRENPVILKNQNPLQRGFTENTTPLLCELMIEEFERESKDLKLPTYIALLDGKSAFDVVVHSNLIRRLYQAGISDQSIILIDSLYKNATSCVKWRNNTSQIFEIEQGVRQGGAISADLYKLYVNPLLNILSGTGLGGHIGDIGCCAPTCADDVAIISNNPMELQMLIDIAANFSKREGYTLQPTKSVVIPISTSTKSIEIDENYWNINKNPMPVVEHSTHIGIQKCQKKFCKTYC</sequence>
<accession>A0A8B6EAD1</accession>
<dbReference type="PANTHER" id="PTHR47027">
    <property type="entry name" value="REVERSE TRANSCRIPTASE DOMAIN-CONTAINING PROTEIN"/>
    <property type="match status" value="1"/>
</dbReference>
<dbReference type="InterPro" id="IPR036691">
    <property type="entry name" value="Endo/exonu/phosph_ase_sf"/>
</dbReference>
<dbReference type="InterPro" id="IPR005135">
    <property type="entry name" value="Endo/exonuclease/phosphatase"/>
</dbReference>
<dbReference type="Proteomes" id="UP000596742">
    <property type="component" value="Unassembled WGS sequence"/>
</dbReference>
<organism evidence="2 3">
    <name type="scientific">Mytilus galloprovincialis</name>
    <name type="common">Mediterranean mussel</name>
    <dbReference type="NCBI Taxonomy" id="29158"/>
    <lineage>
        <taxon>Eukaryota</taxon>
        <taxon>Metazoa</taxon>
        <taxon>Spiralia</taxon>
        <taxon>Lophotrochozoa</taxon>
        <taxon>Mollusca</taxon>
        <taxon>Bivalvia</taxon>
        <taxon>Autobranchia</taxon>
        <taxon>Pteriomorphia</taxon>
        <taxon>Mytilida</taxon>
        <taxon>Mytiloidea</taxon>
        <taxon>Mytilidae</taxon>
        <taxon>Mytilinae</taxon>
        <taxon>Mytilus</taxon>
    </lineage>
</organism>
<dbReference type="CDD" id="cd01650">
    <property type="entry name" value="RT_nLTR_like"/>
    <property type="match status" value="1"/>
</dbReference>
<evidence type="ECO:0000313" key="2">
    <source>
        <dbReference type="EMBL" id="VDI31606.1"/>
    </source>
</evidence>
<dbReference type="SUPFAM" id="SSF56672">
    <property type="entry name" value="DNA/RNA polymerases"/>
    <property type="match status" value="1"/>
</dbReference>
<dbReference type="InterPro" id="IPR000477">
    <property type="entry name" value="RT_dom"/>
</dbReference>
<dbReference type="InterPro" id="IPR043502">
    <property type="entry name" value="DNA/RNA_pol_sf"/>
</dbReference>
<dbReference type="Gene3D" id="3.60.10.10">
    <property type="entry name" value="Endonuclease/exonuclease/phosphatase"/>
    <property type="match status" value="1"/>
</dbReference>
<evidence type="ECO:0000313" key="3">
    <source>
        <dbReference type="Proteomes" id="UP000596742"/>
    </source>
</evidence>
<dbReference type="Pfam" id="PF00078">
    <property type="entry name" value="RVT_1"/>
    <property type="match status" value="1"/>
</dbReference>
<dbReference type="PROSITE" id="PS50878">
    <property type="entry name" value="RT_POL"/>
    <property type="match status" value="1"/>
</dbReference>
<name>A0A8B6EAD1_MYTGA</name>
<proteinExistence type="predicted"/>
<dbReference type="SUPFAM" id="SSF56219">
    <property type="entry name" value="DNase I-like"/>
    <property type="match status" value="1"/>
</dbReference>
<feature type="domain" description="Reverse transcriptase" evidence="1">
    <location>
        <begin position="347"/>
        <end position="600"/>
    </location>
</feature>
<dbReference type="PANTHER" id="PTHR47027:SF20">
    <property type="entry name" value="REVERSE TRANSCRIPTASE-LIKE PROTEIN WITH RNA-DIRECTED DNA POLYMERASE DOMAIN"/>
    <property type="match status" value="1"/>
</dbReference>
<protein>
    <recommendedName>
        <fullName evidence="1">Reverse transcriptase domain-containing protein</fullName>
    </recommendedName>
</protein>